<dbReference type="SUPFAM" id="SSF103506">
    <property type="entry name" value="Mitochondrial carrier"/>
    <property type="match status" value="1"/>
</dbReference>
<feature type="domain" description="EF-hand" evidence="23">
    <location>
        <begin position="19"/>
        <end position="54"/>
    </location>
</feature>
<comment type="catalytic activity">
    <reaction evidence="11">
        <text>3'-AMP(out) + phosphate(in) = 3'-AMP(in) + phosphate(out)</text>
        <dbReference type="Rhea" id="RHEA:73691"/>
        <dbReference type="ChEBI" id="CHEBI:43474"/>
        <dbReference type="ChEBI" id="CHEBI:60880"/>
    </reaction>
</comment>
<comment type="catalytic activity">
    <reaction evidence="13">
        <text>ADP(out) + diphosphate(in) = ADP(in) + diphosphate(out)</text>
        <dbReference type="Rhea" id="RHEA:73671"/>
        <dbReference type="ChEBI" id="CHEBI:33019"/>
        <dbReference type="ChEBI" id="CHEBI:456216"/>
    </reaction>
</comment>
<evidence type="ECO:0000256" key="1">
    <source>
        <dbReference type="ARBA" id="ARBA00004448"/>
    </source>
</evidence>
<comment type="catalytic activity">
    <reaction evidence="20">
        <text>dADP(in) + ADP(out) = dADP(out) + ADP(in)</text>
        <dbReference type="Rhea" id="RHEA:72855"/>
        <dbReference type="ChEBI" id="CHEBI:57667"/>
        <dbReference type="ChEBI" id="CHEBI:456216"/>
    </reaction>
</comment>
<evidence type="ECO:0000256" key="4">
    <source>
        <dbReference type="ARBA" id="ARBA00022692"/>
    </source>
</evidence>
<evidence type="ECO:0000256" key="11">
    <source>
        <dbReference type="ARBA" id="ARBA00036289"/>
    </source>
</evidence>
<comment type="catalytic activity">
    <reaction evidence="18">
        <text>Mg(2+)(in) + ADP(out) + ATP(in) + H(+)(out) = Mg(2+)(out) + ADP(in) + ATP(out) + H(+)(in)</text>
        <dbReference type="Rhea" id="RHEA:73659"/>
        <dbReference type="ChEBI" id="CHEBI:15378"/>
        <dbReference type="ChEBI" id="CHEBI:18420"/>
        <dbReference type="ChEBI" id="CHEBI:30616"/>
        <dbReference type="ChEBI" id="CHEBI:456216"/>
    </reaction>
</comment>
<sequence>MLRWLRGFVLPTATCHSDEDYFQYEMLFQDLDHDGNGVLDIVELREGLKNWSSSFGLHPEKDIFKAGDTNDDLKLDFEEFMQYLKEHERKMRLAFNSLDRNNDGVIETSEIIDALKSLGIHISEAQAEKILQSIDSDGTMTIDWDEWKYYFYLHPATSISEIAHFWKRSTIVDIGESIAIPDDFTEQEMRSGDWWKRLVAGGIAGGVARTCTAPFDRLKVMMQVHSLKSRKMKLSAGFEQMIKEGGVRSLWRGNGINVLKIVPETALKVGAYEQVLKTRLAVGKTGQYSGMIDCGKKLLKQEGVRAFCKGYIPNFLGIIPYAGVDLAVYEFLKNYWLEHYARGSLDPGIMILLGCGTLSHTCGQMVSFPLNLIRTRMQAQALKEKGATVSMIHLIQDIYNKEGKRGFFRGLTPNIIKVLPAVGISCVTYEKVKGHLGLI</sequence>
<keyword evidence="8" id="KW-1133">Transmembrane helix</keyword>
<evidence type="ECO:0000256" key="18">
    <source>
        <dbReference type="ARBA" id="ARBA00048804"/>
    </source>
</evidence>
<comment type="catalytic activity">
    <reaction evidence="10">
        <text>dAMP(out) + phosphate(in) = dAMP(in) + phosphate(out)</text>
        <dbReference type="Rhea" id="RHEA:73687"/>
        <dbReference type="ChEBI" id="CHEBI:43474"/>
        <dbReference type="ChEBI" id="CHEBI:58245"/>
    </reaction>
</comment>
<keyword evidence="6" id="KW-0677">Repeat</keyword>
<evidence type="ECO:0000256" key="10">
    <source>
        <dbReference type="ARBA" id="ARBA00036282"/>
    </source>
</evidence>
<keyword evidence="24" id="KW-1185">Reference proteome</keyword>
<dbReference type="PANTHER" id="PTHR24089">
    <property type="entry name" value="SOLUTE CARRIER FAMILY 25"/>
    <property type="match status" value="1"/>
</dbReference>
<evidence type="ECO:0000259" key="23">
    <source>
        <dbReference type="PROSITE" id="PS50222"/>
    </source>
</evidence>
<comment type="catalytic activity">
    <reaction evidence="19">
        <text>dADP(out) + phosphate(in) + H(+)(out) = dADP(in) + phosphate(out) + H(+)(in)</text>
        <dbReference type="Rhea" id="RHEA:73695"/>
        <dbReference type="ChEBI" id="CHEBI:15378"/>
        <dbReference type="ChEBI" id="CHEBI:43474"/>
        <dbReference type="ChEBI" id="CHEBI:57667"/>
    </reaction>
</comment>
<keyword evidence="9 21" id="KW-0472">Membrane</keyword>
<evidence type="ECO:0000256" key="20">
    <source>
        <dbReference type="ARBA" id="ARBA00049234"/>
    </source>
</evidence>
<evidence type="ECO:0000256" key="3">
    <source>
        <dbReference type="ARBA" id="ARBA00022448"/>
    </source>
</evidence>
<comment type="catalytic activity">
    <reaction evidence="12">
        <text>3'-AMP(in) + ADP(out) + H(+)(out) = 3'-AMP(out) + ADP(in) + H(+)(in)</text>
        <dbReference type="Rhea" id="RHEA:73679"/>
        <dbReference type="ChEBI" id="CHEBI:15378"/>
        <dbReference type="ChEBI" id="CHEBI:60880"/>
        <dbReference type="ChEBI" id="CHEBI:456216"/>
    </reaction>
</comment>
<evidence type="ECO:0000256" key="7">
    <source>
        <dbReference type="ARBA" id="ARBA00022837"/>
    </source>
</evidence>
<evidence type="ECO:0000256" key="16">
    <source>
        <dbReference type="ARBA" id="ARBA00048314"/>
    </source>
</evidence>
<evidence type="ECO:0000256" key="2">
    <source>
        <dbReference type="ARBA" id="ARBA00006375"/>
    </source>
</evidence>
<dbReference type="Pfam" id="PF13499">
    <property type="entry name" value="EF-hand_7"/>
    <property type="match status" value="2"/>
</dbReference>
<dbReference type="InterPro" id="IPR018108">
    <property type="entry name" value="MCP_transmembrane"/>
</dbReference>
<evidence type="ECO:0000256" key="21">
    <source>
        <dbReference type="PROSITE-ProRule" id="PRU00282"/>
    </source>
</evidence>
<dbReference type="PRINTS" id="PR00926">
    <property type="entry name" value="MITOCARRIER"/>
</dbReference>
<comment type="subcellular location">
    <subcellularLocation>
        <location evidence="1">Mitochondrion inner membrane</location>
        <topology evidence="1">Multi-pass membrane protein</topology>
    </subcellularLocation>
</comment>
<comment type="catalytic activity">
    <reaction evidence="16">
        <text>phosphate(in) + ATP(out) + 2 H(+)(out) = phosphate(out) + ATP(in) + 2 H(+)(in)</text>
        <dbReference type="Rhea" id="RHEA:72035"/>
        <dbReference type="ChEBI" id="CHEBI:15378"/>
        <dbReference type="ChEBI" id="CHEBI:30616"/>
        <dbReference type="ChEBI" id="CHEBI:43474"/>
    </reaction>
</comment>
<feature type="repeat" description="Solcar" evidence="21">
    <location>
        <begin position="192"/>
        <end position="278"/>
    </location>
</feature>
<evidence type="ECO:0000313" key="24">
    <source>
        <dbReference type="Proteomes" id="UP001652581"/>
    </source>
</evidence>
<dbReference type="Pfam" id="PF00153">
    <property type="entry name" value="Mito_carr"/>
    <property type="match status" value="2"/>
</dbReference>
<protein>
    <submittedName>
        <fullName evidence="25">Mitochondrial adenyl nucleotide antiporter SLC25A24-like isoform X2</fullName>
    </submittedName>
</protein>
<keyword evidence="3 22" id="KW-0813">Transport</keyword>
<proteinExistence type="inferred from homology"/>
<accession>A0ABM5DTH0</accession>
<evidence type="ECO:0000256" key="13">
    <source>
        <dbReference type="ARBA" id="ARBA00036630"/>
    </source>
</evidence>
<evidence type="ECO:0000256" key="5">
    <source>
        <dbReference type="ARBA" id="ARBA00022723"/>
    </source>
</evidence>
<dbReference type="SMART" id="SM00054">
    <property type="entry name" value="EFh"/>
    <property type="match status" value="4"/>
</dbReference>
<dbReference type="PROSITE" id="PS00018">
    <property type="entry name" value="EF_HAND_1"/>
    <property type="match status" value="2"/>
</dbReference>
<comment type="catalytic activity">
    <reaction evidence="15">
        <text>ADP(out) + phosphate(in) + H(+)(out) = ADP(in) + phosphate(out) + H(+)(in)</text>
        <dbReference type="Rhea" id="RHEA:65844"/>
        <dbReference type="ChEBI" id="CHEBI:15378"/>
        <dbReference type="ChEBI" id="CHEBI:43474"/>
        <dbReference type="ChEBI" id="CHEBI:456216"/>
    </reaction>
</comment>
<evidence type="ECO:0000256" key="6">
    <source>
        <dbReference type="ARBA" id="ARBA00022737"/>
    </source>
</evidence>
<dbReference type="PROSITE" id="PS50920">
    <property type="entry name" value="SOLCAR"/>
    <property type="match status" value="2"/>
</dbReference>
<dbReference type="Proteomes" id="UP001652581">
    <property type="component" value="Chromosome 9"/>
</dbReference>
<evidence type="ECO:0000256" key="19">
    <source>
        <dbReference type="ARBA" id="ARBA00048844"/>
    </source>
</evidence>
<keyword evidence="7" id="KW-0106">Calcium</keyword>
<dbReference type="InterPro" id="IPR023395">
    <property type="entry name" value="MCP_dom_sf"/>
</dbReference>
<dbReference type="GeneID" id="102526993"/>
<dbReference type="InterPro" id="IPR002067">
    <property type="entry name" value="MCP"/>
</dbReference>
<evidence type="ECO:0000313" key="25">
    <source>
        <dbReference type="RefSeq" id="XP_072824195.1"/>
    </source>
</evidence>
<comment type="catalytic activity">
    <reaction evidence="14">
        <text>AMP(out) + phosphate(in) = AMP(in) + phosphate(out)</text>
        <dbReference type="Rhea" id="RHEA:70259"/>
        <dbReference type="ChEBI" id="CHEBI:43474"/>
        <dbReference type="ChEBI" id="CHEBI:456215"/>
    </reaction>
</comment>
<evidence type="ECO:0000256" key="12">
    <source>
        <dbReference type="ARBA" id="ARBA00036310"/>
    </source>
</evidence>
<dbReference type="InterPro" id="IPR018247">
    <property type="entry name" value="EF_Hand_1_Ca_BS"/>
</dbReference>
<evidence type="ECO:0000256" key="22">
    <source>
        <dbReference type="RuleBase" id="RU000488"/>
    </source>
</evidence>
<comment type="catalytic activity">
    <reaction evidence="17">
        <text>dAMP(in) + ADP(out) + H(+)(out) = dAMP(out) + ADP(in) + H(+)(in)</text>
        <dbReference type="Rhea" id="RHEA:73675"/>
        <dbReference type="ChEBI" id="CHEBI:15378"/>
        <dbReference type="ChEBI" id="CHEBI:58245"/>
        <dbReference type="ChEBI" id="CHEBI:456216"/>
    </reaction>
</comment>
<reference evidence="25" key="1">
    <citation type="submission" date="2025-08" db="UniProtKB">
        <authorList>
            <consortium name="RefSeq"/>
        </authorList>
    </citation>
    <scope>IDENTIFICATION</scope>
</reference>
<feature type="domain" description="EF-hand" evidence="23">
    <location>
        <begin position="86"/>
        <end position="121"/>
    </location>
</feature>
<evidence type="ECO:0000256" key="8">
    <source>
        <dbReference type="ARBA" id="ARBA00022989"/>
    </source>
</evidence>
<name>A0ABM5DTH0_VICPA</name>
<gene>
    <name evidence="25" type="primary">LOC102526993</name>
</gene>
<dbReference type="RefSeq" id="XP_072824195.1">
    <property type="nucleotide sequence ID" value="XM_072968094.1"/>
</dbReference>
<evidence type="ECO:0000256" key="15">
    <source>
        <dbReference type="ARBA" id="ARBA00047352"/>
    </source>
</evidence>
<dbReference type="Gene3D" id="1.10.238.10">
    <property type="entry name" value="EF-hand"/>
    <property type="match status" value="2"/>
</dbReference>
<keyword evidence="4 21" id="KW-0812">Transmembrane</keyword>
<dbReference type="SUPFAM" id="SSF47473">
    <property type="entry name" value="EF-hand"/>
    <property type="match status" value="1"/>
</dbReference>
<evidence type="ECO:0000256" key="14">
    <source>
        <dbReference type="ARBA" id="ARBA00036908"/>
    </source>
</evidence>
<organism evidence="24 25">
    <name type="scientific">Vicugna pacos</name>
    <name type="common">Alpaca</name>
    <name type="synonym">Lama pacos</name>
    <dbReference type="NCBI Taxonomy" id="30538"/>
    <lineage>
        <taxon>Eukaryota</taxon>
        <taxon>Metazoa</taxon>
        <taxon>Chordata</taxon>
        <taxon>Craniata</taxon>
        <taxon>Vertebrata</taxon>
        <taxon>Euteleostomi</taxon>
        <taxon>Mammalia</taxon>
        <taxon>Eutheria</taxon>
        <taxon>Laurasiatheria</taxon>
        <taxon>Artiodactyla</taxon>
        <taxon>Tylopoda</taxon>
        <taxon>Camelidae</taxon>
        <taxon>Vicugna</taxon>
    </lineage>
</organism>
<comment type="similarity">
    <text evidence="2 22">Belongs to the mitochondrial carrier (TC 2.A.29) family.</text>
</comment>
<dbReference type="InterPro" id="IPR011992">
    <property type="entry name" value="EF-hand-dom_pair"/>
</dbReference>
<dbReference type="PROSITE" id="PS50222">
    <property type="entry name" value="EF_HAND_2"/>
    <property type="match status" value="3"/>
</dbReference>
<dbReference type="Gene3D" id="1.50.40.10">
    <property type="entry name" value="Mitochondrial carrier domain"/>
    <property type="match status" value="1"/>
</dbReference>
<evidence type="ECO:0000256" key="17">
    <source>
        <dbReference type="ARBA" id="ARBA00048433"/>
    </source>
</evidence>
<feature type="repeat" description="Solcar" evidence="21">
    <location>
        <begin position="347"/>
        <end position="435"/>
    </location>
</feature>
<evidence type="ECO:0000256" key="9">
    <source>
        <dbReference type="ARBA" id="ARBA00023136"/>
    </source>
</evidence>
<keyword evidence="5" id="KW-0479">Metal-binding</keyword>
<feature type="domain" description="EF-hand" evidence="23">
    <location>
        <begin position="122"/>
        <end position="157"/>
    </location>
</feature>
<dbReference type="InterPro" id="IPR002048">
    <property type="entry name" value="EF_hand_dom"/>
</dbReference>